<dbReference type="InterPro" id="IPR036875">
    <property type="entry name" value="Znf_CCHC_sf"/>
</dbReference>
<evidence type="ECO:0000256" key="9">
    <source>
        <dbReference type="ARBA" id="ARBA00010382"/>
    </source>
</evidence>
<dbReference type="InterPro" id="IPR011060">
    <property type="entry name" value="RibuloseP-bd_barrel"/>
</dbReference>
<evidence type="ECO:0000256" key="8">
    <source>
        <dbReference type="ARBA" id="ARBA00009541"/>
    </source>
</evidence>
<evidence type="ECO:0000256" key="7">
    <source>
        <dbReference type="ARBA" id="ARBA00005016"/>
    </source>
</evidence>
<feature type="compositionally biased region" description="Polar residues" evidence="25">
    <location>
        <begin position="422"/>
        <end position="444"/>
    </location>
</feature>
<dbReference type="InterPro" id="IPR036612">
    <property type="entry name" value="KH_dom_type_1_sf"/>
</dbReference>
<dbReference type="PANTHER" id="PTHR11749">
    <property type="entry name" value="RIBULOSE-5-PHOSPHATE-3-EPIMERASE"/>
    <property type="match status" value="1"/>
</dbReference>
<evidence type="ECO:0000256" key="5">
    <source>
        <dbReference type="ARBA" id="ARBA00001954"/>
    </source>
</evidence>
<dbReference type="PROSITE" id="PS01086">
    <property type="entry name" value="RIBUL_P_3_EPIMER_2"/>
    <property type="match status" value="1"/>
</dbReference>
<comment type="similarity">
    <text evidence="9">Belongs to the BBP/SF1 family.</text>
</comment>
<accession>A0ABQ8PN03</accession>
<dbReference type="Proteomes" id="UP001151295">
    <property type="component" value="Unassembled WGS sequence"/>
</dbReference>
<evidence type="ECO:0000256" key="12">
    <source>
        <dbReference type="ARBA" id="ARBA00017984"/>
    </source>
</evidence>
<keyword evidence="13" id="KW-0507">mRNA processing</keyword>
<dbReference type="PROSITE" id="PS50084">
    <property type="entry name" value="KH_TYPE_1"/>
    <property type="match status" value="1"/>
</dbReference>
<comment type="pathway">
    <text evidence="7">Carbohydrate degradation; pentose phosphate pathway; D-xylulose 5-phosphate from D-ribulose 5-phosphate (non-oxidative stage): step 1/1.</text>
</comment>
<evidence type="ECO:0000256" key="15">
    <source>
        <dbReference type="ARBA" id="ARBA00022771"/>
    </source>
</evidence>
<comment type="similarity">
    <text evidence="8">Belongs to the ribulose-phosphate 3-epimerase family.</text>
</comment>
<evidence type="ECO:0000259" key="26">
    <source>
        <dbReference type="PROSITE" id="PS50158"/>
    </source>
</evidence>
<dbReference type="Pfam" id="PF00834">
    <property type="entry name" value="Ribul_P_3_epim"/>
    <property type="match status" value="1"/>
</dbReference>
<evidence type="ECO:0000256" key="19">
    <source>
        <dbReference type="ARBA" id="ARBA00023242"/>
    </source>
</evidence>
<dbReference type="InterPro" id="IPR032570">
    <property type="entry name" value="SF1-HH"/>
</dbReference>
<dbReference type="HAMAP" id="MF_02227">
    <property type="entry name" value="RPE"/>
    <property type="match status" value="1"/>
</dbReference>
<feature type="compositionally biased region" description="Low complexity" evidence="25">
    <location>
        <begin position="77"/>
        <end position="89"/>
    </location>
</feature>
<sequence>MSWAPTGTNNVPLGRRNRMATTDSSGEPRLQDLSLEAMKNTGSLSNPVKQEGGNGIDTLSAVERARAIANSILSNTPIQPSQPIQQHHPGGLSLSQLSPNTSSPADESGERKRRRKNRWGARDTATVATVALTSAMTKEQIEKYAAVHRIDEITRKLKSGDVVPSDEHRSPSPPPTYNSEGKRINTREHRYRRKLEEERMRLIEEQLKRDPEYKPPADYRRRSRFSDKVFIPVEENPGLNFIGLLIGPRGNTLKKIEGDSGTKISIRGKGSIKEGKRRDDAHIPGADEDLHCHIVADSEEKVKKGVRLVREIIKKACVTPEGHNDLKRNQLRELAALNGTLRDDEGQLCTNCGMPGHRQWACPERQNVTLNLVCRVCNGKGHIARDCNFRHDPEALQQARERDQQLNSEYLSLMAELGESVPPSTATGNTGDSASANEGKTPASSEALKDSGEGAASESGRASAQSYNNAGGDGRSPGSVSWLRENKSPTGHDLKGSHSPVRPPAPPSTPPWLRNRPPSQYYHYHANSSGHGYQGARRRNYGSPSAAAPPPRPPLSGQYQQGYIGQMEYVQSPNGYNSNSFYEQQYSQENEKVTMVIAKIAPSLLSSDFARLAEECERMLALGADYLHMDVMDGHFVPNLTLGAPIIKCLRPHTKGFLDCHLMVSHPEQWVDDFTKAGADLFCFHYEATKDPMALIDNIHAKGMKAGMAIKPKTPVDVVYEFAPKLDQVLVMTVEPGFGGQSFMSECMDKVVELRKRFPDLDIEVDGGLAPENIEVAAKAGANVIVAGSSIFKAQSPGDVISLFRKTINDVQANAA</sequence>
<feature type="compositionally biased region" description="Polar residues" evidence="25">
    <location>
        <begin position="93"/>
        <end position="105"/>
    </location>
</feature>
<evidence type="ECO:0000256" key="16">
    <source>
        <dbReference type="ARBA" id="ARBA00022833"/>
    </source>
</evidence>
<feature type="region of interest" description="Disordered" evidence="25">
    <location>
        <begin position="1"/>
        <end position="57"/>
    </location>
</feature>
<evidence type="ECO:0000256" key="25">
    <source>
        <dbReference type="SAM" id="MobiDB-lite"/>
    </source>
</evidence>
<evidence type="ECO:0000256" key="4">
    <source>
        <dbReference type="ARBA" id="ARBA00001947"/>
    </source>
</evidence>
<gene>
    <name evidence="27" type="ORF">EDC05_002788</name>
</gene>
<dbReference type="Pfam" id="PF00098">
    <property type="entry name" value="zf-CCHC"/>
    <property type="match status" value="1"/>
</dbReference>
<evidence type="ECO:0000313" key="28">
    <source>
        <dbReference type="Proteomes" id="UP001151295"/>
    </source>
</evidence>
<keyword evidence="14" id="KW-0479">Metal-binding</keyword>
<keyword evidence="17" id="KW-0508">mRNA splicing</keyword>
<feature type="compositionally biased region" description="Basic and acidic residues" evidence="25">
    <location>
        <begin position="484"/>
        <end position="496"/>
    </location>
</feature>
<dbReference type="SUPFAM" id="SSF54791">
    <property type="entry name" value="Eukaryotic type KH-domain (KH-domain type I)"/>
    <property type="match status" value="1"/>
</dbReference>
<keyword evidence="28" id="KW-1185">Reference proteome</keyword>
<comment type="subcellular location">
    <subcellularLocation>
        <location evidence="6">Nucleus</location>
    </subcellularLocation>
</comment>
<dbReference type="PROSITE" id="PS50158">
    <property type="entry name" value="ZF_CCHC"/>
    <property type="match status" value="2"/>
</dbReference>
<dbReference type="EMBL" id="JANBQD010000027">
    <property type="protein sequence ID" value="KAJ1992471.1"/>
    <property type="molecule type" value="Genomic_DNA"/>
</dbReference>
<comment type="caution">
    <text evidence="27">The sequence shown here is derived from an EMBL/GenBank/DDBJ whole genome shotgun (WGS) entry which is preliminary data.</text>
</comment>
<name>A0ABQ8PN03_9FUNG</name>
<dbReference type="SMART" id="SM00343">
    <property type="entry name" value="ZnF_C2HC"/>
    <property type="match status" value="2"/>
</dbReference>
<dbReference type="Gene3D" id="3.20.20.70">
    <property type="entry name" value="Aldolase class I"/>
    <property type="match status" value="1"/>
</dbReference>
<dbReference type="InterPro" id="IPR013785">
    <property type="entry name" value="Aldolase_TIM"/>
</dbReference>
<comment type="cofactor">
    <cofactor evidence="2">
        <name>Mn(2+)</name>
        <dbReference type="ChEBI" id="CHEBI:29035"/>
    </cofactor>
</comment>
<feature type="region of interest" description="Disordered" evidence="25">
    <location>
        <begin position="158"/>
        <end position="183"/>
    </location>
</feature>
<dbReference type="InterPro" id="IPR026019">
    <property type="entry name" value="Ribul_P_3_epim"/>
</dbReference>
<dbReference type="InterPro" id="IPR047086">
    <property type="entry name" value="SF1-HH_sf"/>
</dbReference>
<evidence type="ECO:0000256" key="11">
    <source>
        <dbReference type="ARBA" id="ARBA00013920"/>
    </source>
</evidence>
<evidence type="ECO:0000256" key="2">
    <source>
        <dbReference type="ARBA" id="ARBA00001936"/>
    </source>
</evidence>
<dbReference type="EC" id="5.1.3.1" evidence="10"/>
<protein>
    <recommendedName>
        <fullName evidence="12">Branchpoint-bridging protein</fullName>
        <ecNumber evidence="10">5.1.3.1</ecNumber>
    </recommendedName>
    <alternativeName>
        <fullName evidence="22">Pentose-5-phosphate 3-epimerase</fullName>
    </alternativeName>
    <alternativeName>
        <fullName evidence="21">RPE</fullName>
    </alternativeName>
    <alternativeName>
        <fullName evidence="11">Ribulose-phosphate 3-epimerase</fullName>
    </alternativeName>
</protein>
<evidence type="ECO:0000256" key="23">
    <source>
        <dbReference type="PROSITE-ProRule" id="PRU00047"/>
    </source>
</evidence>
<comment type="cofactor">
    <cofactor evidence="5">
        <name>Fe(2+)</name>
        <dbReference type="ChEBI" id="CHEBI:29033"/>
    </cofactor>
</comment>
<evidence type="ECO:0000256" key="21">
    <source>
        <dbReference type="ARBA" id="ARBA00029933"/>
    </source>
</evidence>
<evidence type="ECO:0000256" key="10">
    <source>
        <dbReference type="ARBA" id="ARBA00013188"/>
    </source>
</evidence>
<evidence type="ECO:0000256" key="20">
    <source>
        <dbReference type="ARBA" id="ARBA00023285"/>
    </source>
</evidence>
<keyword evidence="19" id="KW-0539">Nucleus</keyword>
<dbReference type="CDD" id="cd02395">
    <property type="entry name" value="KH-I_BBP"/>
    <property type="match status" value="1"/>
</dbReference>
<dbReference type="SUPFAM" id="SSF57756">
    <property type="entry name" value="Retrovirus zinc finger-like domains"/>
    <property type="match status" value="1"/>
</dbReference>
<feature type="compositionally biased region" description="Polar residues" evidence="25">
    <location>
        <begin position="1"/>
        <end position="11"/>
    </location>
</feature>
<dbReference type="NCBIfam" id="NF004076">
    <property type="entry name" value="PRK05581.1-4"/>
    <property type="match status" value="1"/>
</dbReference>
<dbReference type="SMART" id="SM00322">
    <property type="entry name" value="KH"/>
    <property type="match status" value="1"/>
</dbReference>
<dbReference type="Gene3D" id="4.10.60.10">
    <property type="entry name" value="Zinc finger, CCHC-type"/>
    <property type="match status" value="1"/>
</dbReference>
<evidence type="ECO:0000256" key="13">
    <source>
        <dbReference type="ARBA" id="ARBA00022664"/>
    </source>
</evidence>
<feature type="compositionally biased region" description="Low complexity" evidence="25">
    <location>
        <begin position="453"/>
        <end position="464"/>
    </location>
</feature>
<keyword evidence="18" id="KW-0413">Isomerase</keyword>
<dbReference type="Gene3D" id="6.10.140.1790">
    <property type="match status" value="1"/>
</dbReference>
<dbReference type="PROSITE" id="PS01085">
    <property type="entry name" value="RIBUL_P_3_EPIMER_1"/>
    <property type="match status" value="1"/>
</dbReference>
<keyword evidence="15 23" id="KW-0863">Zinc-finger</keyword>
<feature type="compositionally biased region" description="Pro residues" evidence="25">
    <location>
        <begin position="501"/>
        <end position="510"/>
    </location>
</feature>
<dbReference type="InterPro" id="IPR055256">
    <property type="entry name" value="KH_1_KHDC4/BBP-like"/>
</dbReference>
<feature type="compositionally biased region" description="Basic and acidic residues" evidence="25">
    <location>
        <begin position="158"/>
        <end position="170"/>
    </location>
</feature>
<organism evidence="27 28">
    <name type="scientific">Coemansia umbellata</name>
    <dbReference type="NCBI Taxonomy" id="1424467"/>
    <lineage>
        <taxon>Eukaryota</taxon>
        <taxon>Fungi</taxon>
        <taxon>Fungi incertae sedis</taxon>
        <taxon>Zoopagomycota</taxon>
        <taxon>Kickxellomycotina</taxon>
        <taxon>Kickxellomycetes</taxon>
        <taxon>Kickxellales</taxon>
        <taxon>Kickxellaceae</taxon>
        <taxon>Coemansia</taxon>
    </lineage>
</organism>
<dbReference type="InterPro" id="IPR004087">
    <property type="entry name" value="KH_dom"/>
</dbReference>
<evidence type="ECO:0000256" key="6">
    <source>
        <dbReference type="ARBA" id="ARBA00004123"/>
    </source>
</evidence>
<dbReference type="Pfam" id="PF22675">
    <property type="entry name" value="KH-I_KHDC4-BBP"/>
    <property type="match status" value="1"/>
</dbReference>
<feature type="domain" description="CCHC-type" evidence="26">
    <location>
        <begin position="349"/>
        <end position="364"/>
    </location>
</feature>
<feature type="region of interest" description="Disordered" evidence="25">
    <location>
        <begin position="73"/>
        <end position="122"/>
    </location>
</feature>
<dbReference type="Pfam" id="PF16275">
    <property type="entry name" value="SF1-HH"/>
    <property type="match status" value="1"/>
</dbReference>
<evidence type="ECO:0000256" key="14">
    <source>
        <dbReference type="ARBA" id="ARBA00022723"/>
    </source>
</evidence>
<evidence type="ECO:0000256" key="18">
    <source>
        <dbReference type="ARBA" id="ARBA00023235"/>
    </source>
</evidence>
<proteinExistence type="inferred from homology"/>
<dbReference type="NCBIfam" id="TIGR01163">
    <property type="entry name" value="rpe"/>
    <property type="match status" value="1"/>
</dbReference>
<dbReference type="InterPro" id="IPR000056">
    <property type="entry name" value="Ribul_P_3_epim-like"/>
</dbReference>
<dbReference type="CDD" id="cd00429">
    <property type="entry name" value="RPE"/>
    <property type="match status" value="1"/>
</dbReference>
<dbReference type="SUPFAM" id="SSF51366">
    <property type="entry name" value="Ribulose-phoshate binding barrel"/>
    <property type="match status" value="1"/>
</dbReference>
<feature type="region of interest" description="Disordered" evidence="25">
    <location>
        <begin position="420"/>
        <end position="559"/>
    </location>
</feature>
<comment type="catalytic activity">
    <reaction evidence="1">
        <text>D-ribulose 5-phosphate = D-xylulose 5-phosphate</text>
        <dbReference type="Rhea" id="RHEA:13677"/>
        <dbReference type="ChEBI" id="CHEBI:57737"/>
        <dbReference type="ChEBI" id="CHEBI:58121"/>
        <dbReference type="EC" id="5.1.3.1"/>
    </reaction>
</comment>
<evidence type="ECO:0000256" key="3">
    <source>
        <dbReference type="ARBA" id="ARBA00001941"/>
    </source>
</evidence>
<evidence type="ECO:0000256" key="24">
    <source>
        <dbReference type="PROSITE-ProRule" id="PRU00117"/>
    </source>
</evidence>
<feature type="domain" description="CCHC-type" evidence="26">
    <location>
        <begin position="374"/>
        <end position="387"/>
    </location>
</feature>
<keyword evidence="20" id="KW-0170">Cobalt</keyword>
<evidence type="ECO:0000256" key="1">
    <source>
        <dbReference type="ARBA" id="ARBA00001782"/>
    </source>
</evidence>
<keyword evidence="16" id="KW-0862">Zinc</keyword>
<evidence type="ECO:0000313" key="27">
    <source>
        <dbReference type="EMBL" id="KAJ1992471.1"/>
    </source>
</evidence>
<evidence type="ECO:0000256" key="17">
    <source>
        <dbReference type="ARBA" id="ARBA00023187"/>
    </source>
</evidence>
<comment type="cofactor">
    <cofactor evidence="4">
        <name>Zn(2+)</name>
        <dbReference type="ChEBI" id="CHEBI:29105"/>
    </cofactor>
</comment>
<reference evidence="27" key="1">
    <citation type="submission" date="2022-07" db="EMBL/GenBank/DDBJ databases">
        <title>Phylogenomic reconstructions and comparative analyses of Kickxellomycotina fungi.</title>
        <authorList>
            <person name="Reynolds N.K."/>
            <person name="Stajich J.E."/>
            <person name="Barry K."/>
            <person name="Grigoriev I.V."/>
            <person name="Crous P."/>
            <person name="Smith M.E."/>
        </authorList>
    </citation>
    <scope>NUCLEOTIDE SEQUENCE</scope>
    <source>
        <strain evidence="27">BCRC 34882</strain>
    </source>
</reference>
<dbReference type="InterPro" id="IPR001878">
    <property type="entry name" value="Znf_CCHC"/>
</dbReference>
<dbReference type="Gene3D" id="3.30.1370.10">
    <property type="entry name" value="K Homology domain, type 1"/>
    <property type="match status" value="1"/>
</dbReference>
<keyword evidence="24" id="KW-0694">RNA-binding</keyword>
<evidence type="ECO:0000256" key="22">
    <source>
        <dbReference type="ARBA" id="ARBA00030599"/>
    </source>
</evidence>
<comment type="cofactor">
    <cofactor evidence="3">
        <name>Co(2+)</name>
        <dbReference type="ChEBI" id="CHEBI:48828"/>
    </cofactor>
</comment>